<dbReference type="PANTHER" id="PTHR34039">
    <property type="entry name" value="UPF0102 PROTEIN YRAN"/>
    <property type="match status" value="1"/>
</dbReference>
<dbReference type="InterPro" id="IPR011856">
    <property type="entry name" value="tRNA_endonuc-like_dom_sf"/>
</dbReference>
<dbReference type="HAMAP" id="MF_00048">
    <property type="entry name" value="UPF0102"/>
    <property type="match status" value="1"/>
</dbReference>
<dbReference type="NCBIfam" id="NF009150">
    <property type="entry name" value="PRK12497.1-3"/>
    <property type="match status" value="1"/>
</dbReference>
<gene>
    <name evidence="3" type="ORF">ACFQ03_08605</name>
</gene>
<evidence type="ECO:0000256" key="2">
    <source>
        <dbReference type="HAMAP-Rule" id="MF_00048"/>
    </source>
</evidence>
<evidence type="ECO:0000313" key="4">
    <source>
        <dbReference type="Proteomes" id="UP001597120"/>
    </source>
</evidence>
<dbReference type="SUPFAM" id="SSF52980">
    <property type="entry name" value="Restriction endonuclease-like"/>
    <property type="match status" value="1"/>
</dbReference>
<dbReference type="Gene3D" id="3.40.1350.10">
    <property type="match status" value="1"/>
</dbReference>
<sequence>MSVPGKDSRKELGRRGERQAEAFLTMQNYRIVHRNWKCRTGELDIVAWDGTVLVFVEVRTRRMTGTFGSPQESVNARKQKQVRDTAQVYLHFHQLNEASVRFDVVSVYMDLQGRTKRLEHLRGAF</sequence>
<dbReference type="NCBIfam" id="NF009154">
    <property type="entry name" value="PRK12497.3-3"/>
    <property type="match status" value="1"/>
</dbReference>
<dbReference type="InterPro" id="IPR003509">
    <property type="entry name" value="UPF0102_YraN-like"/>
</dbReference>
<dbReference type="PANTHER" id="PTHR34039:SF1">
    <property type="entry name" value="UPF0102 PROTEIN YRAN"/>
    <property type="match status" value="1"/>
</dbReference>
<dbReference type="Pfam" id="PF02021">
    <property type="entry name" value="UPF0102"/>
    <property type="match status" value="1"/>
</dbReference>
<organism evidence="3 4">
    <name type="scientific">Paenibacillus residui</name>
    <dbReference type="NCBI Taxonomy" id="629724"/>
    <lineage>
        <taxon>Bacteria</taxon>
        <taxon>Bacillati</taxon>
        <taxon>Bacillota</taxon>
        <taxon>Bacilli</taxon>
        <taxon>Bacillales</taxon>
        <taxon>Paenibacillaceae</taxon>
        <taxon>Paenibacillus</taxon>
    </lineage>
</organism>
<reference evidence="4" key="1">
    <citation type="journal article" date="2019" name="Int. J. Syst. Evol. Microbiol.">
        <title>The Global Catalogue of Microorganisms (GCM) 10K type strain sequencing project: providing services to taxonomists for standard genome sequencing and annotation.</title>
        <authorList>
            <consortium name="The Broad Institute Genomics Platform"/>
            <consortium name="The Broad Institute Genome Sequencing Center for Infectious Disease"/>
            <person name="Wu L."/>
            <person name="Ma J."/>
        </authorList>
    </citation>
    <scope>NUCLEOTIDE SEQUENCE [LARGE SCALE GENOMIC DNA]</scope>
    <source>
        <strain evidence="4">CCUG 57263</strain>
    </source>
</reference>
<dbReference type="NCBIfam" id="TIGR00252">
    <property type="entry name" value="YraN family protein"/>
    <property type="match status" value="1"/>
</dbReference>
<dbReference type="Proteomes" id="UP001597120">
    <property type="component" value="Unassembled WGS sequence"/>
</dbReference>
<evidence type="ECO:0000313" key="3">
    <source>
        <dbReference type="EMBL" id="MFD0869211.1"/>
    </source>
</evidence>
<dbReference type="CDD" id="cd20736">
    <property type="entry name" value="PoNe_Nuclease"/>
    <property type="match status" value="1"/>
</dbReference>
<accession>A0ABW3D9H2</accession>
<comment type="caution">
    <text evidence="3">The sequence shown here is derived from an EMBL/GenBank/DDBJ whole genome shotgun (WGS) entry which is preliminary data.</text>
</comment>
<proteinExistence type="inferred from homology"/>
<keyword evidence="4" id="KW-1185">Reference proteome</keyword>
<name>A0ABW3D9H2_9BACL</name>
<protein>
    <recommendedName>
        <fullName evidence="2">UPF0102 protein ACFQ03_08605</fullName>
    </recommendedName>
</protein>
<comment type="similarity">
    <text evidence="1 2">Belongs to the UPF0102 family.</text>
</comment>
<dbReference type="EMBL" id="JBHTIU010000027">
    <property type="protein sequence ID" value="MFD0869211.1"/>
    <property type="molecule type" value="Genomic_DNA"/>
</dbReference>
<dbReference type="InterPro" id="IPR011335">
    <property type="entry name" value="Restrct_endonuc-II-like"/>
</dbReference>
<dbReference type="RefSeq" id="WP_379287450.1">
    <property type="nucleotide sequence ID" value="NZ_JBHTIU010000027.1"/>
</dbReference>
<evidence type="ECO:0000256" key="1">
    <source>
        <dbReference type="ARBA" id="ARBA00006738"/>
    </source>
</evidence>